<feature type="transmembrane region" description="Helical" evidence="6">
    <location>
        <begin position="218"/>
        <end position="236"/>
    </location>
</feature>
<dbReference type="Proteomes" id="UP001629113">
    <property type="component" value="Unassembled WGS sequence"/>
</dbReference>
<dbReference type="PIRSF" id="PIRSF006060">
    <property type="entry name" value="AA_transporter"/>
    <property type="match status" value="1"/>
</dbReference>
<dbReference type="PANTHER" id="PTHR45649">
    <property type="entry name" value="AMINO-ACID PERMEASE BAT1"/>
    <property type="match status" value="1"/>
</dbReference>
<keyword evidence="8" id="KW-1185">Reference proteome</keyword>
<keyword evidence="4 6" id="KW-1133">Transmembrane helix</keyword>
<dbReference type="PANTHER" id="PTHR45649:SF4">
    <property type="entry name" value="TRANSPORTER, PUTATIVE (EUROFUNG)-RELATED"/>
    <property type="match status" value="1"/>
</dbReference>
<feature type="transmembrane region" description="Helical" evidence="6">
    <location>
        <begin position="153"/>
        <end position="174"/>
    </location>
</feature>
<protein>
    <submittedName>
        <fullName evidence="7">Amino acid transporter</fullName>
    </submittedName>
</protein>
<keyword evidence="5 6" id="KW-0472">Membrane</keyword>
<accession>A0ABR4P9K5</accession>
<proteinExistence type="predicted"/>
<evidence type="ECO:0000256" key="5">
    <source>
        <dbReference type="ARBA" id="ARBA00023136"/>
    </source>
</evidence>
<evidence type="ECO:0000256" key="2">
    <source>
        <dbReference type="ARBA" id="ARBA00022448"/>
    </source>
</evidence>
<sequence>MSTSSQTGFGLTERKFSDIGAFDDGDNFENEDSYHSYLGSTFADRKDMDRMGKIQELRRNFRPLSSFSFTVVIQGTWEALLVATTQGLGNGGLAGLFWMYIWTFLGMGLVNLSLAEMASMAPTAGGQYHWVSEFSPAKYQKALSHFTGWMSTLSLQAGAASGMFLIGTIIQAYITANYPEYTPTQWQGTLFVCATTIPTVILNVWASRAMPVVQNIMIIIHLGGWLAIIIILWTLSPRNTADTVFLQFVNESGWHSMGLTLMVGQSSVIYSLIGSDMAAHISEEIKNAAVTVPQAMLSSYLVNSLMGLIFLITYLFVMTNIDAALADETEFPFIWVFRQALSPGGVSGLMFIPLVMCFAGTLSFNLATSRASWAFSRDAGLPFSKFLARIDPKLHLPVNSILANAGFIVAISLINLGSDVAFDAIVSLNLVSLMATYMICIGCVLFRRLRHPASLPKSQFSLGRMGVPINIAALLYSSFAFFWCFWPSSTPITLGNYNWGSLMFVIVTVVALADYIFRAKKVFRGPVAMTRSWRMA</sequence>
<feature type="transmembrane region" description="Helical" evidence="6">
    <location>
        <begin position="498"/>
        <end position="517"/>
    </location>
</feature>
<feature type="transmembrane region" description="Helical" evidence="6">
    <location>
        <begin position="97"/>
        <end position="115"/>
    </location>
</feature>
<feature type="transmembrane region" description="Helical" evidence="6">
    <location>
        <begin position="467"/>
        <end position="486"/>
    </location>
</feature>
<feature type="transmembrane region" description="Helical" evidence="6">
    <location>
        <begin position="394"/>
        <end position="414"/>
    </location>
</feature>
<comment type="subcellular location">
    <subcellularLocation>
        <location evidence="1">Membrane</location>
        <topology evidence="1">Multi-pass membrane protein</topology>
    </subcellularLocation>
</comment>
<dbReference type="Pfam" id="PF13520">
    <property type="entry name" value="AA_permease_2"/>
    <property type="match status" value="1"/>
</dbReference>
<evidence type="ECO:0000256" key="3">
    <source>
        <dbReference type="ARBA" id="ARBA00022692"/>
    </source>
</evidence>
<evidence type="ECO:0000256" key="4">
    <source>
        <dbReference type="ARBA" id="ARBA00022989"/>
    </source>
</evidence>
<dbReference type="Gene3D" id="1.20.1740.10">
    <property type="entry name" value="Amino acid/polyamine transporter I"/>
    <property type="match status" value="1"/>
</dbReference>
<feature type="transmembrane region" description="Helical" evidence="6">
    <location>
        <begin position="60"/>
        <end position="77"/>
    </location>
</feature>
<evidence type="ECO:0000313" key="7">
    <source>
        <dbReference type="EMBL" id="KAL3420001.1"/>
    </source>
</evidence>
<evidence type="ECO:0000256" key="6">
    <source>
        <dbReference type="SAM" id="Phobius"/>
    </source>
</evidence>
<organism evidence="7 8">
    <name type="scientific">Phlyctema vagabunda</name>
    <dbReference type="NCBI Taxonomy" id="108571"/>
    <lineage>
        <taxon>Eukaryota</taxon>
        <taxon>Fungi</taxon>
        <taxon>Dikarya</taxon>
        <taxon>Ascomycota</taxon>
        <taxon>Pezizomycotina</taxon>
        <taxon>Leotiomycetes</taxon>
        <taxon>Helotiales</taxon>
        <taxon>Dermateaceae</taxon>
        <taxon>Phlyctema</taxon>
    </lineage>
</organism>
<feature type="transmembrane region" description="Helical" evidence="6">
    <location>
        <begin position="256"/>
        <end position="279"/>
    </location>
</feature>
<reference evidence="7 8" key="1">
    <citation type="submission" date="2024-06" db="EMBL/GenBank/DDBJ databases">
        <title>Complete genome of Phlyctema vagabunda strain 19-DSS-EL-015.</title>
        <authorList>
            <person name="Fiorenzani C."/>
        </authorList>
    </citation>
    <scope>NUCLEOTIDE SEQUENCE [LARGE SCALE GENOMIC DNA]</scope>
    <source>
        <strain evidence="7 8">19-DSS-EL-015</strain>
    </source>
</reference>
<dbReference type="InterPro" id="IPR002293">
    <property type="entry name" value="AA/rel_permease1"/>
</dbReference>
<feature type="transmembrane region" description="Helical" evidence="6">
    <location>
        <begin position="186"/>
        <end position="206"/>
    </location>
</feature>
<name>A0ABR4P9K5_9HELO</name>
<keyword evidence="3 6" id="KW-0812">Transmembrane</keyword>
<comment type="caution">
    <text evidence="7">The sequence shown here is derived from an EMBL/GenBank/DDBJ whole genome shotgun (WGS) entry which is preliminary data.</text>
</comment>
<keyword evidence="2" id="KW-0813">Transport</keyword>
<evidence type="ECO:0000313" key="8">
    <source>
        <dbReference type="Proteomes" id="UP001629113"/>
    </source>
</evidence>
<feature type="transmembrane region" description="Helical" evidence="6">
    <location>
        <begin position="300"/>
        <end position="326"/>
    </location>
</feature>
<gene>
    <name evidence="7" type="ORF">PVAG01_08500</name>
</gene>
<feature type="transmembrane region" description="Helical" evidence="6">
    <location>
        <begin position="420"/>
        <end position="446"/>
    </location>
</feature>
<evidence type="ECO:0000256" key="1">
    <source>
        <dbReference type="ARBA" id="ARBA00004141"/>
    </source>
</evidence>
<feature type="transmembrane region" description="Helical" evidence="6">
    <location>
        <begin position="346"/>
        <end position="367"/>
    </location>
</feature>
<dbReference type="EMBL" id="JBFCZG010000007">
    <property type="protein sequence ID" value="KAL3420001.1"/>
    <property type="molecule type" value="Genomic_DNA"/>
</dbReference>